<comment type="caution">
    <text evidence="2">The sequence shown here is derived from an EMBL/GenBank/DDBJ whole genome shotgun (WGS) entry which is preliminary data.</text>
</comment>
<dbReference type="PROSITE" id="PS51257">
    <property type="entry name" value="PROKAR_LIPOPROTEIN"/>
    <property type="match status" value="1"/>
</dbReference>
<reference evidence="3" key="1">
    <citation type="journal article" date="2015" name="Nat. Genet.">
        <title>The genome and transcriptome of the zoonotic hookworm Ancylostoma ceylanicum identify infection-specific gene families.</title>
        <authorList>
            <person name="Schwarz E.M."/>
            <person name="Hu Y."/>
            <person name="Antoshechkin I."/>
            <person name="Miller M.M."/>
            <person name="Sternberg P.W."/>
            <person name="Aroian R.V."/>
        </authorList>
    </citation>
    <scope>NUCLEOTIDE SEQUENCE</scope>
    <source>
        <strain evidence="3">HY135</strain>
    </source>
</reference>
<keyword evidence="3" id="KW-1185">Reference proteome</keyword>
<name>A0A016URF3_9BILA</name>
<accession>A0A016URF3</accession>
<organism evidence="2 3">
    <name type="scientific">Ancylostoma ceylanicum</name>
    <dbReference type="NCBI Taxonomy" id="53326"/>
    <lineage>
        <taxon>Eukaryota</taxon>
        <taxon>Metazoa</taxon>
        <taxon>Ecdysozoa</taxon>
        <taxon>Nematoda</taxon>
        <taxon>Chromadorea</taxon>
        <taxon>Rhabditida</taxon>
        <taxon>Rhabditina</taxon>
        <taxon>Rhabditomorpha</taxon>
        <taxon>Strongyloidea</taxon>
        <taxon>Ancylostomatidae</taxon>
        <taxon>Ancylostomatinae</taxon>
        <taxon>Ancylostoma</taxon>
    </lineage>
</organism>
<evidence type="ECO:0000256" key="1">
    <source>
        <dbReference type="SAM" id="SignalP"/>
    </source>
</evidence>
<feature type="signal peptide" evidence="1">
    <location>
        <begin position="1"/>
        <end position="28"/>
    </location>
</feature>
<sequence>METHSHRQMIRTMPFFVLFACAFHLVSIACFADASKHNLPDCQMVIPTKTIGDYTRGRLYDEVVAVMKKDTMASFTSHK</sequence>
<evidence type="ECO:0000313" key="2">
    <source>
        <dbReference type="EMBL" id="EYC17053.1"/>
    </source>
</evidence>
<protein>
    <submittedName>
        <fullName evidence="2">Uncharacterized protein</fullName>
    </submittedName>
</protein>
<feature type="chain" id="PRO_5001488569" evidence="1">
    <location>
        <begin position="29"/>
        <end position="79"/>
    </location>
</feature>
<dbReference type="AlphaFoldDB" id="A0A016URF3"/>
<keyword evidence="1" id="KW-0732">Signal</keyword>
<dbReference type="EMBL" id="JARK01001367">
    <property type="protein sequence ID" value="EYC17053.1"/>
    <property type="molecule type" value="Genomic_DNA"/>
</dbReference>
<evidence type="ECO:0000313" key="3">
    <source>
        <dbReference type="Proteomes" id="UP000024635"/>
    </source>
</evidence>
<proteinExistence type="predicted"/>
<dbReference type="Proteomes" id="UP000024635">
    <property type="component" value="Unassembled WGS sequence"/>
</dbReference>
<gene>
    <name evidence="2" type="primary">Acey_s0031.g2250</name>
    <name evidence="2" type="ORF">Y032_0031g2250</name>
</gene>